<dbReference type="AlphaFoldDB" id="I4ELC7"/>
<evidence type="ECO:0008006" key="4">
    <source>
        <dbReference type="Google" id="ProtNLM"/>
    </source>
</evidence>
<organism evidence="2 3">
    <name type="scientific">Nitrolancea hollandica Lb</name>
    <dbReference type="NCBI Taxonomy" id="1129897"/>
    <lineage>
        <taxon>Bacteria</taxon>
        <taxon>Pseudomonadati</taxon>
        <taxon>Thermomicrobiota</taxon>
        <taxon>Thermomicrobia</taxon>
        <taxon>Sphaerobacterales</taxon>
        <taxon>Sphaerobacterineae</taxon>
        <taxon>Sphaerobacteraceae</taxon>
        <taxon>Nitrolancea</taxon>
    </lineage>
</organism>
<keyword evidence="1" id="KW-0472">Membrane</keyword>
<dbReference type="EMBL" id="CAGS01000446">
    <property type="protein sequence ID" value="CCF85489.1"/>
    <property type="molecule type" value="Genomic_DNA"/>
</dbReference>
<sequence>MHKRIAVVISAVLFALLAVVAAIVADLHDRSYPEQLGAKSAVRLDFSESGMPDEEAFGQLGMLSDRLGLGLVKVAPDLTGDQSGQVFVVLGTESHFPDKIRRFGDEPDSLVRASTALEHSYASGEYLVTGATTHLAEFKAWLTTRRIGDRWTDASLGGTLELLVRQSSFAMSLLAAIALMVSLVLYWLSVKAKSRALRVLAGVSTWRIQYEDLVGFLAALSVAAVICGMVASIYVGLAVGWDFVPYYAWALFTFAAIVILATMVCATAMSIASWPSIRMLAAREPAVKSLRAVSVVLKAATFVLVLAAVSPAFTAYTQARDTADEQAQWKSLADQVVLAFVFPAAGEEVEHGFQEIMPSVGDMVDDAEARDTVALSYTWADDGPDKLDLGPYHYVSLVNQRWLDLMLSEGRDGKPRGSQPAPGLIPLPLDKVPDGARQLLGGQMELSSRQQFTAAEALSKLSFYRSSGSISLPLSLGGSGGLVFPDDALVVLVPSVHEMFNDSFLVSVASSRNLVFTGLGPTQALLAQHGLQQKAEVKYVAEEGILVAQFTAYLAWLQGVSLVALIVAMIVSALIGAFITAVLKARRDFPLRLAGKPWMEILTDRVTREWIVGIALTVLVILVRGLEGGALIAAVAVVGLLISPLTHLVAARWAFANISLRRL</sequence>
<dbReference type="Proteomes" id="UP000004221">
    <property type="component" value="Unassembled WGS sequence"/>
</dbReference>
<accession>I4ELC7</accession>
<feature type="transmembrane region" description="Helical" evidence="1">
    <location>
        <begin position="213"/>
        <end position="234"/>
    </location>
</feature>
<feature type="transmembrane region" description="Helical" evidence="1">
    <location>
        <begin position="295"/>
        <end position="316"/>
    </location>
</feature>
<keyword evidence="1" id="KW-1133">Transmembrane helix</keyword>
<keyword evidence="1" id="KW-0812">Transmembrane</keyword>
<feature type="transmembrane region" description="Helical" evidence="1">
    <location>
        <begin position="246"/>
        <end position="274"/>
    </location>
</feature>
<dbReference type="OrthoDB" id="2936424at2"/>
<keyword evidence="3" id="KW-1185">Reference proteome</keyword>
<gene>
    <name evidence="2" type="ORF">NITHO_500024</name>
</gene>
<feature type="transmembrane region" description="Helical" evidence="1">
    <location>
        <begin position="556"/>
        <end position="585"/>
    </location>
</feature>
<proteinExistence type="predicted"/>
<dbReference type="RefSeq" id="WP_008480417.1">
    <property type="nucleotide sequence ID" value="NZ_CAGS01000446.1"/>
</dbReference>
<reference evidence="2 3" key="1">
    <citation type="journal article" date="2012" name="ISME J.">
        <title>Nitrification expanded: discovery, physiology and genomics of a nitrite-oxidizing bacterium from the phylum Chloroflexi.</title>
        <authorList>
            <person name="Sorokin D.Y."/>
            <person name="Lucker S."/>
            <person name="Vejmelkova D."/>
            <person name="Kostrikina N.A."/>
            <person name="Kleerebezem R."/>
            <person name="Rijpstra W.I."/>
            <person name="Damste J.S."/>
            <person name="Le Paslier D."/>
            <person name="Muyzer G."/>
            <person name="Wagner M."/>
            <person name="van Loosdrecht M.C."/>
            <person name="Daims H."/>
        </authorList>
    </citation>
    <scope>NUCLEOTIDE SEQUENCE [LARGE SCALE GENOMIC DNA]</scope>
    <source>
        <strain evidence="3">none</strain>
    </source>
</reference>
<name>I4ELC7_9BACT</name>
<evidence type="ECO:0000313" key="2">
    <source>
        <dbReference type="EMBL" id="CCF85489.1"/>
    </source>
</evidence>
<feature type="transmembrane region" description="Helical" evidence="1">
    <location>
        <begin position="606"/>
        <end position="626"/>
    </location>
</feature>
<evidence type="ECO:0000313" key="3">
    <source>
        <dbReference type="Proteomes" id="UP000004221"/>
    </source>
</evidence>
<evidence type="ECO:0000256" key="1">
    <source>
        <dbReference type="SAM" id="Phobius"/>
    </source>
</evidence>
<comment type="caution">
    <text evidence="2">The sequence shown here is derived from an EMBL/GenBank/DDBJ whole genome shotgun (WGS) entry which is preliminary data.</text>
</comment>
<feature type="transmembrane region" description="Helical" evidence="1">
    <location>
        <begin position="169"/>
        <end position="188"/>
    </location>
</feature>
<feature type="transmembrane region" description="Helical" evidence="1">
    <location>
        <begin position="632"/>
        <end position="655"/>
    </location>
</feature>
<protein>
    <recommendedName>
        <fullName evidence="4">ABC3 transporter permease protein domain-containing protein</fullName>
    </recommendedName>
</protein>